<evidence type="ECO:0000259" key="1">
    <source>
        <dbReference type="Pfam" id="PF18676"/>
    </source>
</evidence>
<organism evidence="2">
    <name type="scientific">marine metagenome</name>
    <dbReference type="NCBI Taxonomy" id="408172"/>
    <lineage>
        <taxon>unclassified sequences</taxon>
        <taxon>metagenomes</taxon>
        <taxon>ecological metagenomes</taxon>
    </lineage>
</organism>
<dbReference type="SUPFAM" id="SSF49373">
    <property type="entry name" value="Invasin/intimin cell-adhesion fragments"/>
    <property type="match status" value="1"/>
</dbReference>
<name>A0A382YMU3_9ZZZZ</name>
<gene>
    <name evidence="2" type="ORF">METZ01_LOCUS437491</name>
</gene>
<dbReference type="InterPro" id="IPR041286">
    <property type="entry name" value="MBG_2"/>
</dbReference>
<dbReference type="InterPro" id="IPR008964">
    <property type="entry name" value="Invasin/intimin_cell_adhesion"/>
</dbReference>
<feature type="non-terminal residue" evidence="2">
    <location>
        <position position="1"/>
    </location>
</feature>
<dbReference type="AlphaFoldDB" id="A0A382YMU3"/>
<reference evidence="2" key="1">
    <citation type="submission" date="2018-05" db="EMBL/GenBank/DDBJ databases">
        <authorList>
            <person name="Lanie J.A."/>
            <person name="Ng W.-L."/>
            <person name="Kazmierczak K.M."/>
            <person name="Andrzejewski T.M."/>
            <person name="Davidsen T.M."/>
            <person name="Wayne K.J."/>
            <person name="Tettelin H."/>
            <person name="Glass J.I."/>
            <person name="Rusch D."/>
            <person name="Podicherti R."/>
            <person name="Tsui H.-C.T."/>
            <person name="Winkler M.E."/>
        </authorList>
    </citation>
    <scope>NUCLEOTIDE SEQUENCE</scope>
</reference>
<dbReference type="Gene3D" id="3.30.160.710">
    <property type="match status" value="1"/>
</dbReference>
<evidence type="ECO:0000313" key="2">
    <source>
        <dbReference type="EMBL" id="SVD84637.1"/>
    </source>
</evidence>
<dbReference type="EMBL" id="UINC01177158">
    <property type="protein sequence ID" value="SVD84637.1"/>
    <property type="molecule type" value="Genomic_DNA"/>
</dbReference>
<dbReference type="Pfam" id="PF18676">
    <property type="entry name" value="MBG_2"/>
    <property type="match status" value="1"/>
</dbReference>
<proteinExistence type="predicted"/>
<feature type="domain" description="MBG" evidence="1">
    <location>
        <begin position="103"/>
        <end position="169"/>
    </location>
</feature>
<accession>A0A382YMU3</accession>
<sequence>HFVHHGSELIIGEGAQHLEHFAVDSNATYGDGDLQLEANASSGLAVTFTSSNPDVLEVNGTQLKVRGAGVAVITAYQDGSANYLPATELNATVTVFTAQLHAIAEPKSKAYLEENPELTFRYEGFVNDENASDLEEEPSVETAATVASPAGEYPITVSGGEAANYHFVHHGSSLIIGEGAQHLDVFEVDSNATYGDEPLQLVAESTSGLPVGFESSNPDVLEVNGTQLKVRGAGVATIYAFQDGSANYLPATELNATVTVFT</sequence>
<feature type="non-terminal residue" evidence="2">
    <location>
        <position position="262"/>
    </location>
</feature>
<protein>
    <recommendedName>
        <fullName evidence="1">MBG domain-containing protein</fullName>
    </recommendedName>
</protein>